<sequence length="79" mass="8684">MVEPLAAGYLHHRIGSSKRATMHSFQSLGQNAALIATGMGFGYFSSKWDVFGGYGFVGFMYLAFAAPFYDNKYDKISPS</sequence>
<protein>
    <submittedName>
        <fullName evidence="3">Uncharacterized protein</fullName>
    </submittedName>
</protein>
<keyword evidence="1" id="KW-1133">Transmembrane helix</keyword>
<dbReference type="OrthoDB" id="9816124at2"/>
<dbReference type="STRING" id="1333845.SAMN04487895_11344"/>
<keyword evidence="1" id="KW-0812">Transmembrane</keyword>
<feature type="transmembrane region" description="Helical" evidence="1">
    <location>
        <begin position="51"/>
        <end position="69"/>
    </location>
</feature>
<evidence type="ECO:0000256" key="1">
    <source>
        <dbReference type="SAM" id="Phobius"/>
    </source>
</evidence>
<evidence type="ECO:0000313" key="3">
    <source>
        <dbReference type="EMBL" id="SEO85822.1"/>
    </source>
</evidence>
<dbReference type="Proteomes" id="UP000198809">
    <property type="component" value="Unassembled WGS sequence"/>
</dbReference>
<reference evidence="2 5" key="2">
    <citation type="submission" date="2021-06" db="EMBL/GenBank/DDBJ databases">
        <title>Whole genome sequence of Paenibacillus sophorae DSM23020 for comparative genomics.</title>
        <authorList>
            <person name="Kim M.-J."/>
            <person name="Lee G."/>
            <person name="Shin J.-H."/>
        </authorList>
    </citation>
    <scope>NUCLEOTIDE SEQUENCE [LARGE SCALE GENOMIC DNA]</scope>
    <source>
        <strain evidence="2 5">DSM 23020</strain>
    </source>
</reference>
<evidence type="ECO:0000313" key="2">
    <source>
        <dbReference type="EMBL" id="QWU17091.1"/>
    </source>
</evidence>
<name>A0A1H8T4M1_9BACL</name>
<reference evidence="3 4" key="1">
    <citation type="submission" date="2016-10" db="EMBL/GenBank/DDBJ databases">
        <authorList>
            <person name="de Groot N.N."/>
        </authorList>
    </citation>
    <scope>NUCLEOTIDE SEQUENCE [LARGE SCALE GENOMIC DNA]</scope>
    <source>
        <strain evidence="3 4">CGMCC 1.10238</strain>
    </source>
</reference>
<keyword evidence="1" id="KW-0472">Membrane</keyword>
<dbReference type="Proteomes" id="UP000683429">
    <property type="component" value="Chromosome"/>
</dbReference>
<dbReference type="RefSeq" id="WP_036602638.1">
    <property type="nucleotide sequence ID" value="NZ_CP076607.1"/>
</dbReference>
<dbReference type="AlphaFoldDB" id="A0A1H8T4M1"/>
<dbReference type="EMBL" id="FODH01000013">
    <property type="protein sequence ID" value="SEO85822.1"/>
    <property type="molecule type" value="Genomic_DNA"/>
</dbReference>
<accession>A0A1H8T4M1</accession>
<keyword evidence="5" id="KW-1185">Reference proteome</keyword>
<dbReference type="EMBL" id="CP076607">
    <property type="protein sequence ID" value="QWU17091.1"/>
    <property type="molecule type" value="Genomic_DNA"/>
</dbReference>
<organism evidence="3 4">
    <name type="scientific">Paenibacillus sophorae</name>
    <dbReference type="NCBI Taxonomy" id="1333845"/>
    <lineage>
        <taxon>Bacteria</taxon>
        <taxon>Bacillati</taxon>
        <taxon>Bacillota</taxon>
        <taxon>Bacilli</taxon>
        <taxon>Bacillales</taxon>
        <taxon>Paenibacillaceae</taxon>
        <taxon>Paenibacillus</taxon>
    </lineage>
</organism>
<evidence type="ECO:0000313" key="4">
    <source>
        <dbReference type="Proteomes" id="UP000198809"/>
    </source>
</evidence>
<proteinExistence type="predicted"/>
<evidence type="ECO:0000313" key="5">
    <source>
        <dbReference type="Proteomes" id="UP000683429"/>
    </source>
</evidence>
<gene>
    <name evidence="2" type="ORF">KP014_07945</name>
    <name evidence="3" type="ORF">SAMN04487895_11344</name>
</gene>